<gene>
    <name evidence="6" type="ORF">DDIC_08470</name>
</gene>
<evidence type="ECO:0000256" key="5">
    <source>
        <dbReference type="SAM" id="SignalP"/>
    </source>
</evidence>
<dbReference type="GO" id="GO:0030001">
    <property type="term" value="P:metal ion transport"/>
    <property type="evidence" value="ECO:0007669"/>
    <property type="project" value="InterPro"/>
</dbReference>
<evidence type="ECO:0000313" key="6">
    <source>
        <dbReference type="EMBL" id="QCC85906.1"/>
    </source>
</evidence>
<organism evidence="6 7">
    <name type="scientific">Desulfovibrio desulfuricans</name>
    <dbReference type="NCBI Taxonomy" id="876"/>
    <lineage>
        <taxon>Bacteria</taxon>
        <taxon>Pseudomonadati</taxon>
        <taxon>Thermodesulfobacteriota</taxon>
        <taxon>Desulfovibrionia</taxon>
        <taxon>Desulfovibrionales</taxon>
        <taxon>Desulfovibrionaceae</taxon>
        <taxon>Desulfovibrio</taxon>
    </lineage>
</organism>
<dbReference type="Gene3D" id="3.40.50.1980">
    <property type="entry name" value="Nitrogenase molybdenum iron protein domain"/>
    <property type="match status" value="2"/>
</dbReference>
<feature type="chain" id="PRO_5020858400" evidence="5">
    <location>
        <begin position="36"/>
        <end position="349"/>
    </location>
</feature>
<dbReference type="PANTHER" id="PTHR42953:SF3">
    <property type="entry name" value="HIGH-AFFINITY ZINC UPTAKE SYSTEM PROTEIN ZNUA"/>
    <property type="match status" value="1"/>
</dbReference>
<reference evidence="6 7" key="1">
    <citation type="submission" date="2019-02" db="EMBL/GenBank/DDBJ databases">
        <title>Complete Genome Sequence of Desulfovibrio desulfuricans IC1, a Sulfonate Utilizing Anaerobe.</title>
        <authorList>
            <person name="Day L.A."/>
            <person name="De Leon K.B."/>
            <person name="Wall J.D."/>
        </authorList>
    </citation>
    <scope>NUCLEOTIDE SEQUENCE [LARGE SCALE GENOMIC DNA]</scope>
    <source>
        <strain evidence="6 7">IC1</strain>
    </source>
</reference>
<keyword evidence="2" id="KW-0813">Transport</keyword>
<feature type="compositionally biased region" description="Basic and acidic residues" evidence="4">
    <location>
        <begin position="137"/>
        <end position="177"/>
    </location>
</feature>
<dbReference type="EMBL" id="CP036295">
    <property type="protein sequence ID" value="QCC85906.1"/>
    <property type="molecule type" value="Genomic_DNA"/>
</dbReference>
<dbReference type="OrthoDB" id="9810636at2"/>
<dbReference type="RefSeq" id="WP_136400035.1">
    <property type="nucleotide sequence ID" value="NZ_CP036295.1"/>
</dbReference>
<dbReference type="PANTHER" id="PTHR42953">
    <property type="entry name" value="HIGH-AFFINITY ZINC UPTAKE SYSTEM PROTEIN ZNUA-RELATED"/>
    <property type="match status" value="1"/>
</dbReference>
<accession>A0A4P7UHV5</accession>
<evidence type="ECO:0000256" key="4">
    <source>
        <dbReference type="SAM" id="MobiDB-lite"/>
    </source>
</evidence>
<dbReference type="InterPro" id="IPR050492">
    <property type="entry name" value="Bact_metal-bind_prot9"/>
</dbReference>
<evidence type="ECO:0000256" key="2">
    <source>
        <dbReference type="ARBA" id="ARBA00022448"/>
    </source>
</evidence>
<dbReference type="InterPro" id="IPR006127">
    <property type="entry name" value="ZnuA-like"/>
</dbReference>
<dbReference type="SUPFAM" id="SSF53807">
    <property type="entry name" value="Helical backbone' metal receptor"/>
    <property type="match status" value="1"/>
</dbReference>
<dbReference type="Proteomes" id="UP000297065">
    <property type="component" value="Chromosome"/>
</dbReference>
<proteinExistence type="inferred from homology"/>
<dbReference type="AlphaFoldDB" id="A0A4P7UHV5"/>
<dbReference type="GO" id="GO:0046872">
    <property type="term" value="F:metal ion binding"/>
    <property type="evidence" value="ECO:0007669"/>
    <property type="project" value="InterPro"/>
</dbReference>
<dbReference type="Pfam" id="PF01297">
    <property type="entry name" value="ZnuA"/>
    <property type="match status" value="1"/>
</dbReference>
<sequence>MCKCLSVLSVKGKQYGLMLAGALLATMFAVTGAAAAEPKVRVLATTYPVYLLTRAVAQSSPDVQVDLLIPAQTGCPHDYALTPKDMQKLSKARIVVINGLGLEAFLEKPLASAGKIKVIDSSAGITPIAEDQDDDHDAGHAGTDKAHEADHAAAAAKGHEPHDKGHEAAHEHGHEHGGANPHIFSSPLQAAAMVRNIGRGLAAAEPVAAKNCPEAAEAYAARLETLAQRMAAVGANAANKNVVALHDGMAYLVRDAGLNLVDVIQEDEEAQPSAARLLELVKKTKESKPVVLIGEPQYSDKPVRALAAETGVPAVQLDPLASGPTNAPLDYYETVMTKNCTILEKSFAK</sequence>
<evidence type="ECO:0000256" key="1">
    <source>
        <dbReference type="ARBA" id="ARBA00011028"/>
    </source>
</evidence>
<feature type="region of interest" description="Disordered" evidence="4">
    <location>
        <begin position="127"/>
        <end position="184"/>
    </location>
</feature>
<comment type="similarity">
    <text evidence="1">Belongs to the bacterial solute-binding protein 9 family.</text>
</comment>
<feature type="signal peptide" evidence="5">
    <location>
        <begin position="1"/>
        <end position="35"/>
    </location>
</feature>
<keyword evidence="3 5" id="KW-0732">Signal</keyword>
<evidence type="ECO:0000256" key="3">
    <source>
        <dbReference type="ARBA" id="ARBA00022729"/>
    </source>
</evidence>
<protein>
    <submittedName>
        <fullName evidence="6">Zinc ABC transporter substrate-binding protein</fullName>
    </submittedName>
</protein>
<evidence type="ECO:0000313" key="7">
    <source>
        <dbReference type="Proteomes" id="UP000297065"/>
    </source>
</evidence>
<name>A0A4P7UHV5_DESDE</name>